<name>A0A1G8QCA0_9BACI</name>
<dbReference type="Gene3D" id="3.30.1380.10">
    <property type="match status" value="1"/>
</dbReference>
<dbReference type="STRING" id="930129.SAMN05216352_11913"/>
<evidence type="ECO:0000259" key="1">
    <source>
        <dbReference type="Pfam" id="PF13539"/>
    </source>
</evidence>
<dbReference type="InterPro" id="IPR039561">
    <property type="entry name" value="Peptidase_M15C"/>
</dbReference>
<dbReference type="PANTHER" id="PTHR34385">
    <property type="entry name" value="D-ALANYL-D-ALANINE CARBOXYPEPTIDASE"/>
    <property type="match status" value="1"/>
</dbReference>
<dbReference type="SUPFAM" id="SSF55166">
    <property type="entry name" value="Hedgehog/DD-peptidase"/>
    <property type="match status" value="1"/>
</dbReference>
<accession>A0A1G8QCA0</accession>
<keyword evidence="3" id="KW-1185">Reference proteome</keyword>
<evidence type="ECO:0000313" key="3">
    <source>
        <dbReference type="Proteomes" id="UP000199017"/>
    </source>
</evidence>
<proteinExistence type="predicted"/>
<dbReference type="EMBL" id="FNDU01000019">
    <property type="protein sequence ID" value="SDJ02183.1"/>
    <property type="molecule type" value="Genomic_DNA"/>
</dbReference>
<feature type="domain" description="Peptidase M15C" evidence="1">
    <location>
        <begin position="93"/>
        <end position="162"/>
    </location>
</feature>
<dbReference type="Proteomes" id="UP000199017">
    <property type="component" value="Unassembled WGS sequence"/>
</dbReference>
<protein>
    <submittedName>
        <fullName evidence="2">Peptidoglycan L-alanyl-D-glutamate endopeptidase CwlK</fullName>
    </submittedName>
</protein>
<dbReference type="AlphaFoldDB" id="A0A1G8QCA0"/>
<dbReference type="RefSeq" id="WP_245917911.1">
    <property type="nucleotide sequence ID" value="NZ_FNDU01000019.1"/>
</dbReference>
<evidence type="ECO:0000313" key="2">
    <source>
        <dbReference type="EMBL" id="SDJ02183.1"/>
    </source>
</evidence>
<sequence length="174" mass="20055">MRTNAGWDMTLLFLFGAAIFFLWPKEETPEVTPEELTELTELHPIVEEKKNELLRRSEEKGINIEIIEGYRTPEEQNNLYEKGRSQQGSVVTNAQGGESYHNYGLAIDFALETEDGEIIWNTEYDGNENGKSDWKEAAEIAKELGFEWGGDWPGLRDYSHLQLETDLSMHELQR</sequence>
<dbReference type="PANTHER" id="PTHR34385:SF1">
    <property type="entry name" value="PEPTIDOGLYCAN L-ALANYL-D-GLUTAMATE ENDOPEPTIDASE CWLK"/>
    <property type="match status" value="1"/>
</dbReference>
<reference evidence="2 3" key="1">
    <citation type="submission" date="2016-10" db="EMBL/GenBank/DDBJ databases">
        <authorList>
            <person name="de Groot N.N."/>
        </authorList>
    </citation>
    <scope>NUCLEOTIDE SEQUENCE [LARGE SCALE GENOMIC DNA]</scope>
    <source>
        <strain evidence="3">P4B,CCM 7963,CECT 7998,DSM 25260,IBRC-M 10614,KCTC 13821</strain>
    </source>
</reference>
<dbReference type="CDD" id="cd14845">
    <property type="entry name" value="L-Ala-D-Glu_peptidase_like"/>
    <property type="match status" value="1"/>
</dbReference>
<gene>
    <name evidence="2" type="ORF">SAMN05216352_11913</name>
</gene>
<organism evidence="2 3">
    <name type="scientific">Alteribacillus bidgolensis</name>
    <dbReference type="NCBI Taxonomy" id="930129"/>
    <lineage>
        <taxon>Bacteria</taxon>
        <taxon>Bacillati</taxon>
        <taxon>Bacillota</taxon>
        <taxon>Bacilli</taxon>
        <taxon>Bacillales</taxon>
        <taxon>Bacillaceae</taxon>
        <taxon>Alteribacillus</taxon>
    </lineage>
</organism>
<dbReference type="Pfam" id="PF13539">
    <property type="entry name" value="Peptidase_M15_4"/>
    <property type="match status" value="1"/>
</dbReference>
<dbReference type="InterPro" id="IPR009045">
    <property type="entry name" value="Zn_M74/Hedgehog-like"/>
</dbReference>
<dbReference type="GO" id="GO:0008233">
    <property type="term" value="F:peptidase activity"/>
    <property type="evidence" value="ECO:0007669"/>
    <property type="project" value="InterPro"/>
</dbReference>
<dbReference type="InterPro" id="IPR052179">
    <property type="entry name" value="DD-CPase-like"/>
</dbReference>